<name>A0ABR2EY39_9ROSI</name>
<dbReference type="EMBL" id="JBBPBM010000009">
    <property type="protein sequence ID" value="KAK8567548.1"/>
    <property type="molecule type" value="Genomic_DNA"/>
</dbReference>
<sequence length="127" mass="13749">MTVRMNHVLYHVIRCEVSFSTGKNKINNPIIVTKVGNVAYNGERALNGWRGEHSMHKASVGTLFSVGSSSAVAQTNTCLLFGTVPPLMGCANLRPAVDDRHRFGLGQSSINSNAQQEPIPKSQASIR</sequence>
<evidence type="ECO:0000313" key="3">
    <source>
        <dbReference type="Proteomes" id="UP001472677"/>
    </source>
</evidence>
<organism evidence="2 3">
    <name type="scientific">Hibiscus sabdariffa</name>
    <name type="common">roselle</name>
    <dbReference type="NCBI Taxonomy" id="183260"/>
    <lineage>
        <taxon>Eukaryota</taxon>
        <taxon>Viridiplantae</taxon>
        <taxon>Streptophyta</taxon>
        <taxon>Embryophyta</taxon>
        <taxon>Tracheophyta</taxon>
        <taxon>Spermatophyta</taxon>
        <taxon>Magnoliopsida</taxon>
        <taxon>eudicotyledons</taxon>
        <taxon>Gunneridae</taxon>
        <taxon>Pentapetalae</taxon>
        <taxon>rosids</taxon>
        <taxon>malvids</taxon>
        <taxon>Malvales</taxon>
        <taxon>Malvaceae</taxon>
        <taxon>Malvoideae</taxon>
        <taxon>Hibiscus</taxon>
    </lineage>
</organism>
<accession>A0ABR2EY39</accession>
<feature type="region of interest" description="Disordered" evidence="1">
    <location>
        <begin position="104"/>
        <end position="127"/>
    </location>
</feature>
<proteinExistence type="predicted"/>
<protein>
    <submittedName>
        <fullName evidence="2">Uncharacterized protein</fullName>
    </submittedName>
</protein>
<reference evidence="2 3" key="1">
    <citation type="journal article" date="2024" name="G3 (Bethesda)">
        <title>Genome assembly of Hibiscus sabdariffa L. provides insights into metabolisms of medicinal natural products.</title>
        <authorList>
            <person name="Kim T."/>
        </authorList>
    </citation>
    <scope>NUCLEOTIDE SEQUENCE [LARGE SCALE GENOMIC DNA]</scope>
    <source>
        <strain evidence="2">TK-2024</strain>
        <tissue evidence="2">Old leaves</tissue>
    </source>
</reference>
<keyword evidence="3" id="KW-1185">Reference proteome</keyword>
<gene>
    <name evidence="2" type="ORF">V6N12_006129</name>
</gene>
<dbReference type="Proteomes" id="UP001472677">
    <property type="component" value="Unassembled WGS sequence"/>
</dbReference>
<evidence type="ECO:0000256" key="1">
    <source>
        <dbReference type="SAM" id="MobiDB-lite"/>
    </source>
</evidence>
<feature type="compositionally biased region" description="Polar residues" evidence="1">
    <location>
        <begin position="106"/>
        <end position="127"/>
    </location>
</feature>
<comment type="caution">
    <text evidence="2">The sequence shown here is derived from an EMBL/GenBank/DDBJ whole genome shotgun (WGS) entry which is preliminary data.</text>
</comment>
<evidence type="ECO:0000313" key="2">
    <source>
        <dbReference type="EMBL" id="KAK8567548.1"/>
    </source>
</evidence>